<feature type="transmembrane region" description="Helical" evidence="4">
    <location>
        <begin position="104"/>
        <end position="123"/>
    </location>
</feature>
<proteinExistence type="predicted"/>
<dbReference type="PROSITE" id="PS00041">
    <property type="entry name" value="HTH_ARAC_FAMILY_1"/>
    <property type="match status" value="1"/>
</dbReference>
<evidence type="ECO:0000256" key="4">
    <source>
        <dbReference type="SAM" id="Phobius"/>
    </source>
</evidence>
<sequence length="382" mass="45010">MNLVSVINFLLIAGVIQGFGFNLVTLLVKKKFDRVIVYLNLTVLFISLNNLQRWLIDNNFTSDLFLIQQFFVPWYVLIFPMFYAFTTHFLRVEKRVNDFIKPTLIIFIFELVIRLCLISYVYYEVPEQNTSHIDQYTVFEETFNLVYCIFLFINACLLVFKRHDLLEFILSYDDLNWIKWFIKLGSVVILLWIVAVVFNNINGSEVAYYPLRLGSSILLYWIGYQGFYKYNIVQDRIVLRNQIITNKVLISSEGGFNVNSKNEEDDFYNEKHQNDFNNIRNHIIKNKLYLDPLLSMETLATDLGMSKSYFSKLVNSYSQFNFSDFINSLRVEQAKKFLSNDEFNQYTIVAIGLECGFNSKSTFYSAFKKFTSETPTAFRENN</sequence>
<keyword evidence="3" id="KW-0804">Transcription</keyword>
<dbReference type="InterPro" id="IPR018062">
    <property type="entry name" value="HTH_AraC-typ_CS"/>
</dbReference>
<reference evidence="7" key="1">
    <citation type="journal article" date="2019" name="Int. J. Syst. Evol. Microbiol.">
        <title>The Global Catalogue of Microorganisms (GCM) 10K type strain sequencing project: providing services to taxonomists for standard genome sequencing and annotation.</title>
        <authorList>
            <consortium name="The Broad Institute Genomics Platform"/>
            <consortium name="The Broad Institute Genome Sequencing Center for Infectious Disease"/>
            <person name="Wu L."/>
            <person name="Ma J."/>
        </authorList>
    </citation>
    <scope>NUCLEOTIDE SEQUENCE [LARGE SCALE GENOMIC DNA]</scope>
    <source>
        <strain evidence="7">CCUG 63682</strain>
    </source>
</reference>
<comment type="caution">
    <text evidence="6">The sequence shown here is derived from an EMBL/GenBank/DDBJ whole genome shotgun (WGS) entry which is preliminary data.</text>
</comment>
<keyword evidence="4" id="KW-1133">Transmembrane helix</keyword>
<dbReference type="SMART" id="SM00342">
    <property type="entry name" value="HTH_ARAC"/>
    <property type="match status" value="1"/>
</dbReference>
<evidence type="ECO:0000313" key="7">
    <source>
        <dbReference type="Proteomes" id="UP001595953"/>
    </source>
</evidence>
<accession>A0ABV9N544</accession>
<dbReference type="InterPro" id="IPR018060">
    <property type="entry name" value="HTH_AraC"/>
</dbReference>
<keyword evidence="4" id="KW-0472">Membrane</keyword>
<feature type="domain" description="HTH araC/xylS-type" evidence="5">
    <location>
        <begin position="273"/>
        <end position="381"/>
    </location>
</feature>
<feature type="transmembrane region" description="Helical" evidence="4">
    <location>
        <begin position="72"/>
        <end position="92"/>
    </location>
</feature>
<organism evidence="6 7">
    <name type="scientific">Geojedonia litorea</name>
    <dbReference type="NCBI Taxonomy" id="1268269"/>
    <lineage>
        <taxon>Bacteria</taxon>
        <taxon>Pseudomonadati</taxon>
        <taxon>Bacteroidota</taxon>
        <taxon>Flavobacteriia</taxon>
        <taxon>Flavobacteriales</taxon>
        <taxon>Flavobacteriaceae</taxon>
        <taxon>Geojedonia</taxon>
    </lineage>
</organism>
<evidence type="ECO:0000256" key="2">
    <source>
        <dbReference type="ARBA" id="ARBA00023125"/>
    </source>
</evidence>
<gene>
    <name evidence="6" type="ORF">ACFO5O_13715</name>
</gene>
<keyword evidence="7" id="KW-1185">Reference proteome</keyword>
<dbReference type="PANTHER" id="PTHR43280:SF29">
    <property type="entry name" value="ARAC-FAMILY TRANSCRIPTIONAL REGULATOR"/>
    <property type="match status" value="1"/>
</dbReference>
<dbReference type="InterPro" id="IPR009057">
    <property type="entry name" value="Homeodomain-like_sf"/>
</dbReference>
<dbReference type="Gene3D" id="1.10.10.60">
    <property type="entry name" value="Homeodomain-like"/>
    <property type="match status" value="2"/>
</dbReference>
<feature type="transmembrane region" description="Helical" evidence="4">
    <location>
        <begin position="180"/>
        <end position="201"/>
    </location>
</feature>
<name>A0ABV9N544_9FLAO</name>
<dbReference type="PANTHER" id="PTHR43280">
    <property type="entry name" value="ARAC-FAMILY TRANSCRIPTIONAL REGULATOR"/>
    <property type="match status" value="1"/>
</dbReference>
<feature type="transmembrane region" description="Helical" evidence="4">
    <location>
        <begin position="207"/>
        <end position="227"/>
    </location>
</feature>
<dbReference type="Proteomes" id="UP001595953">
    <property type="component" value="Unassembled WGS sequence"/>
</dbReference>
<feature type="transmembrane region" description="Helical" evidence="4">
    <location>
        <begin position="35"/>
        <end position="52"/>
    </location>
</feature>
<protein>
    <submittedName>
        <fullName evidence="6">Helix-turn-helix domain-containing protein</fullName>
    </submittedName>
</protein>
<keyword evidence="1" id="KW-0805">Transcription regulation</keyword>
<evidence type="ECO:0000256" key="3">
    <source>
        <dbReference type="ARBA" id="ARBA00023163"/>
    </source>
</evidence>
<dbReference type="Pfam" id="PF12833">
    <property type="entry name" value="HTH_18"/>
    <property type="match status" value="1"/>
</dbReference>
<keyword evidence="4" id="KW-0812">Transmembrane</keyword>
<evidence type="ECO:0000256" key="1">
    <source>
        <dbReference type="ARBA" id="ARBA00023015"/>
    </source>
</evidence>
<feature type="transmembrane region" description="Helical" evidence="4">
    <location>
        <begin position="6"/>
        <end position="28"/>
    </location>
</feature>
<evidence type="ECO:0000259" key="5">
    <source>
        <dbReference type="PROSITE" id="PS01124"/>
    </source>
</evidence>
<dbReference type="SUPFAM" id="SSF46689">
    <property type="entry name" value="Homeodomain-like"/>
    <property type="match status" value="1"/>
</dbReference>
<evidence type="ECO:0000313" key="6">
    <source>
        <dbReference type="EMBL" id="MFC4723387.1"/>
    </source>
</evidence>
<keyword evidence="2" id="KW-0238">DNA-binding</keyword>
<dbReference type="EMBL" id="JBHSGP010000014">
    <property type="protein sequence ID" value="MFC4723387.1"/>
    <property type="molecule type" value="Genomic_DNA"/>
</dbReference>
<dbReference type="PROSITE" id="PS01124">
    <property type="entry name" value="HTH_ARAC_FAMILY_2"/>
    <property type="match status" value="1"/>
</dbReference>
<dbReference type="RefSeq" id="WP_387964725.1">
    <property type="nucleotide sequence ID" value="NZ_JBHSGP010000014.1"/>
</dbReference>
<feature type="transmembrane region" description="Helical" evidence="4">
    <location>
        <begin position="143"/>
        <end position="160"/>
    </location>
</feature>